<proteinExistence type="predicted"/>
<dbReference type="PIRSF" id="PIRSF019574">
    <property type="entry name" value="Periplasmic_polyamine_BP"/>
    <property type="match status" value="1"/>
</dbReference>
<dbReference type="GO" id="GO:0015846">
    <property type="term" value="P:polyamine transport"/>
    <property type="evidence" value="ECO:0007669"/>
    <property type="project" value="InterPro"/>
</dbReference>
<dbReference type="RefSeq" id="WP_072892448.1">
    <property type="nucleotide sequence ID" value="NZ_FQVM01000002.1"/>
</dbReference>
<dbReference type="PANTHER" id="PTHR30222">
    <property type="entry name" value="SPERMIDINE/PUTRESCINE-BINDING PERIPLASMIC PROTEIN"/>
    <property type="match status" value="1"/>
</dbReference>
<dbReference type="SUPFAM" id="SSF53850">
    <property type="entry name" value="Periplasmic binding protein-like II"/>
    <property type="match status" value="1"/>
</dbReference>
<dbReference type="PANTHER" id="PTHR30222:SF17">
    <property type="entry name" value="SPERMIDINE_PUTRESCINE-BINDING PERIPLASMIC PROTEIN"/>
    <property type="match status" value="1"/>
</dbReference>
<dbReference type="InterPro" id="IPR006059">
    <property type="entry name" value="SBP"/>
</dbReference>
<dbReference type="Gene3D" id="3.40.190.10">
    <property type="entry name" value="Periplasmic binding protein-like II"/>
    <property type="match status" value="2"/>
</dbReference>
<dbReference type="Proteomes" id="UP000184035">
    <property type="component" value="Unassembled WGS sequence"/>
</dbReference>
<dbReference type="OrthoDB" id="9769319at2"/>
<name>A0A1M4T5C9_9CLOT</name>
<dbReference type="AlphaFoldDB" id="A0A1M4T5C9"/>
<evidence type="ECO:0000313" key="7">
    <source>
        <dbReference type="Proteomes" id="UP000184035"/>
    </source>
</evidence>
<evidence type="ECO:0000256" key="1">
    <source>
        <dbReference type="ARBA" id="ARBA00004418"/>
    </source>
</evidence>
<evidence type="ECO:0000256" key="5">
    <source>
        <dbReference type="PIRSR" id="PIRSR019574-1"/>
    </source>
</evidence>
<evidence type="ECO:0000256" key="4">
    <source>
        <dbReference type="ARBA" id="ARBA00022764"/>
    </source>
</evidence>
<feature type="binding site" evidence="5">
    <location>
        <position position="87"/>
    </location>
    <ligand>
        <name>spermidine</name>
        <dbReference type="ChEBI" id="CHEBI:57834"/>
    </ligand>
</feature>
<organism evidence="6 7">
    <name type="scientific">Clostridium fallax</name>
    <dbReference type="NCBI Taxonomy" id="1533"/>
    <lineage>
        <taxon>Bacteria</taxon>
        <taxon>Bacillati</taxon>
        <taxon>Bacillota</taxon>
        <taxon>Clostridia</taxon>
        <taxon>Eubacteriales</taxon>
        <taxon>Clostridiaceae</taxon>
        <taxon>Clostridium</taxon>
    </lineage>
</organism>
<evidence type="ECO:0000256" key="3">
    <source>
        <dbReference type="ARBA" id="ARBA00022729"/>
    </source>
</evidence>
<dbReference type="GO" id="GO:0042597">
    <property type="term" value="C:periplasmic space"/>
    <property type="evidence" value="ECO:0007669"/>
    <property type="project" value="UniProtKB-SubCell"/>
</dbReference>
<reference evidence="6 7" key="1">
    <citation type="submission" date="2016-11" db="EMBL/GenBank/DDBJ databases">
        <authorList>
            <person name="Jaros S."/>
            <person name="Januszkiewicz K."/>
            <person name="Wedrychowicz H."/>
        </authorList>
    </citation>
    <scope>NUCLEOTIDE SEQUENCE [LARGE SCALE GENOMIC DNA]</scope>
    <source>
        <strain evidence="6 7">DSM 2631</strain>
    </source>
</reference>
<gene>
    <name evidence="6" type="ORF">SAMN05443638_10228</name>
</gene>
<dbReference type="Pfam" id="PF13416">
    <property type="entry name" value="SBP_bac_8"/>
    <property type="match status" value="1"/>
</dbReference>
<dbReference type="GO" id="GO:0019808">
    <property type="term" value="F:polyamine binding"/>
    <property type="evidence" value="ECO:0007669"/>
    <property type="project" value="InterPro"/>
</dbReference>
<dbReference type="PROSITE" id="PS51257">
    <property type="entry name" value="PROKAR_LIPOPROTEIN"/>
    <property type="match status" value="1"/>
</dbReference>
<dbReference type="PRINTS" id="PR00909">
    <property type="entry name" value="SPERMDNBNDNG"/>
</dbReference>
<dbReference type="InterPro" id="IPR001188">
    <property type="entry name" value="Sperm_putr-bd"/>
</dbReference>
<dbReference type="STRING" id="1533.SAMN05443638_10228"/>
<evidence type="ECO:0000256" key="2">
    <source>
        <dbReference type="ARBA" id="ARBA00022448"/>
    </source>
</evidence>
<feature type="binding site" evidence="5">
    <location>
        <position position="39"/>
    </location>
    <ligand>
        <name>spermidine</name>
        <dbReference type="ChEBI" id="CHEBI:57834"/>
    </ligand>
</feature>
<protein>
    <submittedName>
        <fullName evidence="6">Spermidine/putrescine transport system substrate-binding protein</fullName>
    </submittedName>
</protein>
<sequence length="349" mass="40375">MKKLTRSLFLLICTILVINIFISCNKSEGITLEVFNWGENIDMDLLKEFKNKYGIDINYTTYDTNEDMYIAVKSGKSNYDIVVPSDYMLERMANEDLLLKLDKSNIPNINKIDGDFLNRPFDPENQYSVPYMSGTIGILYNKDLVKEPVDSWNILWDEKYSKQIFILDAQRDALGMALKKLGYSLNTTDDKELQEAKDELIKQKPLVLAYVQDEVKDRMIAGEGALAVIWSGEGLNLQDEYPYLQYVVPKEGTNFWVDSLAIPKTSKHKKEAELFINFLCEKDPSLRNSKLVGYTTPQMEAKEAQDEHIKNNKNAYLSKDIFKKCENYKDLGENIKKYDYIWTEVKSVQ</sequence>
<keyword evidence="7" id="KW-1185">Reference proteome</keyword>
<keyword evidence="3" id="KW-0732">Signal</keyword>
<dbReference type="CDD" id="cd13590">
    <property type="entry name" value="PBP2_PotD_PotF_like"/>
    <property type="match status" value="1"/>
</dbReference>
<keyword evidence="4" id="KW-0574">Periplasm</keyword>
<keyword evidence="2" id="KW-0813">Transport</keyword>
<accession>A0A1M4T5C9</accession>
<comment type="subcellular location">
    <subcellularLocation>
        <location evidence="1">Periplasm</location>
    </subcellularLocation>
</comment>
<dbReference type="EMBL" id="FQVM01000002">
    <property type="protein sequence ID" value="SHE39736.1"/>
    <property type="molecule type" value="Genomic_DNA"/>
</dbReference>
<evidence type="ECO:0000313" key="6">
    <source>
        <dbReference type="EMBL" id="SHE39736.1"/>
    </source>
</evidence>